<comment type="subcellular location">
    <subcellularLocation>
        <location evidence="1">Cytoplasm</location>
    </subcellularLocation>
</comment>
<evidence type="ECO:0000313" key="7">
    <source>
        <dbReference type="EMBL" id="OAA53652.1"/>
    </source>
</evidence>
<dbReference type="AlphaFoldDB" id="A0A167LXQ7"/>
<keyword evidence="2 4" id="KW-0728">SH3 domain</keyword>
<evidence type="ECO:0000256" key="2">
    <source>
        <dbReference type="ARBA" id="ARBA00022443"/>
    </source>
</evidence>
<dbReference type="CDD" id="cd00174">
    <property type="entry name" value="SH3"/>
    <property type="match status" value="1"/>
</dbReference>
<evidence type="ECO:0000259" key="6">
    <source>
        <dbReference type="PROSITE" id="PS50002"/>
    </source>
</evidence>
<dbReference type="InterPro" id="IPR036028">
    <property type="entry name" value="SH3-like_dom_sf"/>
</dbReference>
<dbReference type="InterPro" id="IPR001452">
    <property type="entry name" value="SH3_domain"/>
</dbReference>
<dbReference type="EMBL" id="AZHD01000028">
    <property type="protein sequence ID" value="OAA53652.1"/>
    <property type="molecule type" value="Genomic_DNA"/>
</dbReference>
<keyword evidence="3" id="KW-0963">Cytoplasm</keyword>
<feature type="compositionally biased region" description="Low complexity" evidence="5">
    <location>
        <begin position="277"/>
        <end position="309"/>
    </location>
</feature>
<sequence>MYSPAASAAGGGSRRQTAMDVNRSLRSIKNELETLLEKGAITDDAFQALHNLLPQEWSLRGGGPSPAASASPATPAGPAVPSEAAATATDAVPARQPALPPRNHAPTPTSVATPGGANDNDGDDGDDNNNGRSIVGYATTKYAYEAPSDGDLAFARGDSLAVYSKVNDDWWLGRNVRTGDVGIFPRQYVKPEAVLADLERTGRLPSADDQPAAPAVAQNRWGGGGSNNNSNNSNNNNNNNNNNNDRGRSSAPPPYYDAYGNPPPPSDPKYPSPQPYGQPSYGQPPYGQPPYGQFSYSQQPPYNYGQAPYGQPPPPPPPQQQQQPPGDHDDNNGHGQGQGSDKWKASGKKIGGKFGNAFITGAGFAAGADVVNSIL</sequence>
<protein>
    <submittedName>
        <fullName evidence="7">Sh3 domain containing protein</fullName>
    </submittedName>
</protein>
<dbReference type="OrthoDB" id="6250593at2759"/>
<feature type="region of interest" description="Disordered" evidence="5">
    <location>
        <begin position="60"/>
        <end position="133"/>
    </location>
</feature>
<feature type="compositionally biased region" description="Pro residues" evidence="5">
    <location>
        <begin position="251"/>
        <end position="276"/>
    </location>
</feature>
<reference evidence="7 8" key="1">
    <citation type="journal article" date="2016" name="Genome Biol. Evol.">
        <title>Divergent and convergent evolution of fungal pathogenicity.</title>
        <authorList>
            <person name="Shang Y."/>
            <person name="Xiao G."/>
            <person name="Zheng P."/>
            <person name="Cen K."/>
            <person name="Zhan S."/>
            <person name="Wang C."/>
        </authorList>
    </citation>
    <scope>NUCLEOTIDE SEQUENCE [LARGE SCALE GENOMIC DNA]</scope>
    <source>
        <strain evidence="7 8">RCEF 264</strain>
    </source>
</reference>
<evidence type="ECO:0000256" key="3">
    <source>
        <dbReference type="ARBA" id="ARBA00022490"/>
    </source>
</evidence>
<dbReference type="STRING" id="1081102.A0A167LXQ7"/>
<dbReference type="GO" id="GO:0006897">
    <property type="term" value="P:endocytosis"/>
    <property type="evidence" value="ECO:0007669"/>
    <property type="project" value="InterPro"/>
</dbReference>
<evidence type="ECO:0000256" key="5">
    <source>
        <dbReference type="SAM" id="MobiDB-lite"/>
    </source>
</evidence>
<evidence type="ECO:0000256" key="1">
    <source>
        <dbReference type="ARBA" id="ARBA00004496"/>
    </source>
</evidence>
<keyword evidence="8" id="KW-1185">Reference proteome</keyword>
<dbReference type="Pfam" id="PF00018">
    <property type="entry name" value="SH3_1"/>
    <property type="match status" value="1"/>
</dbReference>
<comment type="caution">
    <text evidence="7">The sequence shown here is derived from an EMBL/GenBank/DDBJ whole genome shotgun (WGS) entry which is preliminary data.</text>
</comment>
<organism evidence="7 8">
    <name type="scientific">Niveomyces insectorum RCEF 264</name>
    <dbReference type="NCBI Taxonomy" id="1081102"/>
    <lineage>
        <taxon>Eukaryota</taxon>
        <taxon>Fungi</taxon>
        <taxon>Dikarya</taxon>
        <taxon>Ascomycota</taxon>
        <taxon>Pezizomycotina</taxon>
        <taxon>Sordariomycetes</taxon>
        <taxon>Hypocreomycetidae</taxon>
        <taxon>Hypocreales</taxon>
        <taxon>Cordycipitaceae</taxon>
        <taxon>Niveomyces</taxon>
    </lineage>
</organism>
<feature type="compositionally biased region" description="Pro residues" evidence="5">
    <location>
        <begin position="310"/>
        <end position="319"/>
    </location>
</feature>
<dbReference type="GO" id="GO:0005737">
    <property type="term" value="C:cytoplasm"/>
    <property type="evidence" value="ECO:0007669"/>
    <property type="project" value="UniProtKB-SubCell"/>
</dbReference>
<evidence type="ECO:0000256" key="4">
    <source>
        <dbReference type="PROSITE-ProRule" id="PRU00192"/>
    </source>
</evidence>
<feature type="domain" description="SH3" evidence="6">
    <location>
        <begin position="133"/>
        <end position="194"/>
    </location>
</feature>
<dbReference type="GO" id="GO:0097320">
    <property type="term" value="P:plasma membrane tubulation"/>
    <property type="evidence" value="ECO:0007669"/>
    <property type="project" value="TreeGrafter"/>
</dbReference>
<feature type="compositionally biased region" description="Low complexity" evidence="5">
    <location>
        <begin position="227"/>
        <end position="244"/>
    </location>
</feature>
<evidence type="ECO:0000313" key="8">
    <source>
        <dbReference type="Proteomes" id="UP000076874"/>
    </source>
</evidence>
<gene>
    <name evidence="7" type="ORF">SPI_09359</name>
</gene>
<name>A0A167LXQ7_9HYPO</name>
<dbReference type="GO" id="GO:0008289">
    <property type="term" value="F:lipid binding"/>
    <property type="evidence" value="ECO:0007669"/>
    <property type="project" value="TreeGrafter"/>
</dbReference>
<dbReference type="GO" id="GO:0051666">
    <property type="term" value="P:actin cortical patch localization"/>
    <property type="evidence" value="ECO:0007669"/>
    <property type="project" value="InterPro"/>
</dbReference>
<dbReference type="PANTHER" id="PTHR47174">
    <property type="entry name" value="BRIDGING INTEGRATOR 3"/>
    <property type="match status" value="1"/>
</dbReference>
<feature type="compositionally biased region" description="Low complexity" evidence="5">
    <location>
        <begin position="65"/>
        <end position="94"/>
    </location>
</feature>
<dbReference type="PANTHER" id="PTHR47174:SF3">
    <property type="entry name" value="BRIDGING INTEGRATOR 3"/>
    <property type="match status" value="1"/>
</dbReference>
<accession>A0A167LXQ7</accession>
<dbReference type="GO" id="GO:0015629">
    <property type="term" value="C:actin cytoskeleton"/>
    <property type="evidence" value="ECO:0007669"/>
    <property type="project" value="TreeGrafter"/>
</dbReference>
<dbReference type="SMART" id="SM00326">
    <property type="entry name" value="SH3"/>
    <property type="match status" value="1"/>
</dbReference>
<dbReference type="InterPro" id="IPR046982">
    <property type="entry name" value="BIN3/RVS161-like"/>
</dbReference>
<feature type="compositionally biased region" description="Low complexity" evidence="5">
    <location>
        <begin position="207"/>
        <end position="218"/>
    </location>
</feature>
<proteinExistence type="predicted"/>
<feature type="region of interest" description="Disordered" evidence="5">
    <location>
        <begin position="1"/>
        <end position="22"/>
    </location>
</feature>
<dbReference type="PROSITE" id="PS50002">
    <property type="entry name" value="SH3"/>
    <property type="match status" value="1"/>
</dbReference>
<dbReference type="Gene3D" id="2.30.30.40">
    <property type="entry name" value="SH3 Domains"/>
    <property type="match status" value="1"/>
</dbReference>
<feature type="region of interest" description="Disordered" evidence="5">
    <location>
        <begin position="204"/>
        <end position="356"/>
    </location>
</feature>
<dbReference type="SUPFAM" id="SSF50044">
    <property type="entry name" value="SH3-domain"/>
    <property type="match status" value="1"/>
</dbReference>
<dbReference type="Proteomes" id="UP000076874">
    <property type="component" value="Unassembled WGS sequence"/>
</dbReference>